<accession>A0ABN9IL01</accession>
<feature type="domain" description="Cyclic nucleotide-binding" evidence="4">
    <location>
        <begin position="10"/>
        <end position="117"/>
    </location>
</feature>
<evidence type="ECO:0000313" key="7">
    <source>
        <dbReference type="Proteomes" id="UP001189616"/>
    </source>
</evidence>
<dbReference type="InterPro" id="IPR050397">
    <property type="entry name" value="Env_Response_Regulators"/>
</dbReference>
<feature type="domain" description="HTH crp-type" evidence="5">
    <location>
        <begin position="147"/>
        <end position="219"/>
    </location>
</feature>
<dbReference type="PANTHER" id="PTHR24567">
    <property type="entry name" value="CRP FAMILY TRANSCRIPTIONAL REGULATORY PROTEIN"/>
    <property type="match status" value="1"/>
</dbReference>
<evidence type="ECO:0000256" key="3">
    <source>
        <dbReference type="ARBA" id="ARBA00023163"/>
    </source>
</evidence>
<dbReference type="CDD" id="cd00038">
    <property type="entry name" value="CAP_ED"/>
    <property type="match status" value="1"/>
</dbReference>
<dbReference type="EMBL" id="CATYWO010000002">
    <property type="protein sequence ID" value="CAJ0786272.1"/>
    <property type="molecule type" value="Genomic_DNA"/>
</dbReference>
<organism evidence="6 7">
    <name type="scientific">Ralstonia condita</name>
    <dbReference type="NCBI Taxonomy" id="3058600"/>
    <lineage>
        <taxon>Bacteria</taxon>
        <taxon>Pseudomonadati</taxon>
        <taxon>Pseudomonadota</taxon>
        <taxon>Betaproteobacteria</taxon>
        <taxon>Burkholderiales</taxon>
        <taxon>Burkholderiaceae</taxon>
        <taxon>Ralstonia</taxon>
    </lineage>
</organism>
<dbReference type="InterPro" id="IPR014710">
    <property type="entry name" value="RmlC-like_jellyroll"/>
</dbReference>
<name>A0ABN9IL01_9RALS</name>
<dbReference type="PROSITE" id="PS51063">
    <property type="entry name" value="HTH_CRP_2"/>
    <property type="match status" value="1"/>
</dbReference>
<dbReference type="InterPro" id="IPR036390">
    <property type="entry name" value="WH_DNA-bd_sf"/>
</dbReference>
<protein>
    <submittedName>
        <fullName evidence="6">Cyclic AMP receptor protein</fullName>
    </submittedName>
</protein>
<keyword evidence="3" id="KW-0804">Transcription</keyword>
<dbReference type="InterPro" id="IPR000595">
    <property type="entry name" value="cNMP-bd_dom"/>
</dbReference>
<dbReference type="Gene3D" id="1.10.10.10">
    <property type="entry name" value="Winged helix-like DNA-binding domain superfamily/Winged helix DNA-binding domain"/>
    <property type="match status" value="1"/>
</dbReference>
<dbReference type="InterPro" id="IPR018490">
    <property type="entry name" value="cNMP-bd_dom_sf"/>
</dbReference>
<keyword evidence="2" id="KW-0238">DNA-binding</keyword>
<keyword evidence="1" id="KW-0805">Transcription regulation</keyword>
<gene>
    <name evidence="6" type="ORF">LMG7141_01764</name>
</gene>
<dbReference type="SUPFAM" id="SSF51206">
    <property type="entry name" value="cAMP-binding domain-like"/>
    <property type="match status" value="1"/>
</dbReference>
<dbReference type="RefSeq" id="WP_012430817.1">
    <property type="nucleotide sequence ID" value="NZ_CATYWO010000002.1"/>
</dbReference>
<dbReference type="Gene3D" id="2.60.120.10">
    <property type="entry name" value="Jelly Rolls"/>
    <property type="match status" value="1"/>
</dbReference>
<dbReference type="SUPFAM" id="SSF46785">
    <property type="entry name" value="Winged helix' DNA-binding domain"/>
    <property type="match status" value="1"/>
</dbReference>
<dbReference type="SMART" id="SM00419">
    <property type="entry name" value="HTH_CRP"/>
    <property type="match status" value="1"/>
</dbReference>
<dbReference type="SMART" id="SM00100">
    <property type="entry name" value="cNMP"/>
    <property type="match status" value="1"/>
</dbReference>
<evidence type="ECO:0000259" key="4">
    <source>
        <dbReference type="PROSITE" id="PS50042"/>
    </source>
</evidence>
<comment type="caution">
    <text evidence="6">The sequence shown here is derived from an EMBL/GenBank/DDBJ whole genome shotgun (WGS) entry which is preliminary data.</text>
</comment>
<evidence type="ECO:0000313" key="6">
    <source>
        <dbReference type="EMBL" id="CAJ0786272.1"/>
    </source>
</evidence>
<evidence type="ECO:0000256" key="1">
    <source>
        <dbReference type="ARBA" id="ARBA00023015"/>
    </source>
</evidence>
<keyword evidence="7" id="KW-1185">Reference proteome</keyword>
<dbReference type="Pfam" id="PF00027">
    <property type="entry name" value="cNMP_binding"/>
    <property type="match status" value="1"/>
</dbReference>
<proteinExistence type="predicted"/>
<sequence>MTSAFASNAWFQSLPLQAAQALLECAVPVPVAAGAFLFHQGDSMDGGSHAFFGVASGVLKLSIFNAEGDEAILALVEPGNWFGGVSTLDQQPRGHCAIALEDAEVLGVSVEQFEALMRDAAFAGAIARLVATRLRLAYGSLASAALHATRARVARRIAMLAHGDVSQSSEGRTTISTSQDALAMMLGISRQTLSKELQALVRLGAIRLRYGHIEIEDMAALLNATDTCVD</sequence>
<dbReference type="PANTHER" id="PTHR24567:SF74">
    <property type="entry name" value="HTH-TYPE TRANSCRIPTIONAL REGULATOR ARCR"/>
    <property type="match status" value="1"/>
</dbReference>
<evidence type="ECO:0000259" key="5">
    <source>
        <dbReference type="PROSITE" id="PS51063"/>
    </source>
</evidence>
<dbReference type="Proteomes" id="UP001189616">
    <property type="component" value="Unassembled WGS sequence"/>
</dbReference>
<dbReference type="InterPro" id="IPR012318">
    <property type="entry name" value="HTH_CRP"/>
</dbReference>
<reference evidence="6 7" key="1">
    <citation type="submission" date="2023-07" db="EMBL/GenBank/DDBJ databases">
        <authorList>
            <person name="Peeters C."/>
        </authorList>
    </citation>
    <scope>NUCLEOTIDE SEQUENCE [LARGE SCALE GENOMIC DNA]</scope>
    <source>
        <strain evidence="6 7">LMG 7141</strain>
    </source>
</reference>
<dbReference type="PROSITE" id="PS50042">
    <property type="entry name" value="CNMP_BINDING_3"/>
    <property type="match status" value="1"/>
</dbReference>
<dbReference type="Pfam" id="PF13545">
    <property type="entry name" value="HTH_Crp_2"/>
    <property type="match status" value="1"/>
</dbReference>
<evidence type="ECO:0000256" key="2">
    <source>
        <dbReference type="ARBA" id="ARBA00023125"/>
    </source>
</evidence>
<dbReference type="InterPro" id="IPR036388">
    <property type="entry name" value="WH-like_DNA-bd_sf"/>
</dbReference>
<keyword evidence="6" id="KW-0675">Receptor</keyword>